<keyword evidence="1" id="KW-0732">Signal</keyword>
<accession>A0A5N6F6U2</accession>
<organism evidence="2 3">
    <name type="scientific">Aspergillus novoparasiticus</name>
    <dbReference type="NCBI Taxonomy" id="986946"/>
    <lineage>
        <taxon>Eukaryota</taxon>
        <taxon>Fungi</taxon>
        <taxon>Dikarya</taxon>
        <taxon>Ascomycota</taxon>
        <taxon>Pezizomycotina</taxon>
        <taxon>Eurotiomycetes</taxon>
        <taxon>Eurotiomycetidae</taxon>
        <taxon>Eurotiales</taxon>
        <taxon>Aspergillaceae</taxon>
        <taxon>Aspergillus</taxon>
        <taxon>Aspergillus subgen. Circumdati</taxon>
    </lineage>
</organism>
<gene>
    <name evidence="2" type="ORF">BDV33DRAFT_164660</name>
</gene>
<feature type="signal peptide" evidence="1">
    <location>
        <begin position="1"/>
        <end position="21"/>
    </location>
</feature>
<protein>
    <submittedName>
        <fullName evidence="2">Uncharacterized protein</fullName>
    </submittedName>
</protein>
<evidence type="ECO:0000313" key="3">
    <source>
        <dbReference type="Proteomes" id="UP000326799"/>
    </source>
</evidence>
<feature type="chain" id="PRO_5024856397" evidence="1">
    <location>
        <begin position="22"/>
        <end position="70"/>
    </location>
</feature>
<evidence type="ECO:0000313" key="2">
    <source>
        <dbReference type="EMBL" id="KAB8224773.1"/>
    </source>
</evidence>
<reference evidence="2 3" key="1">
    <citation type="submission" date="2019-04" db="EMBL/GenBank/DDBJ databases">
        <title>Fungal friends and foes A comparative genomics study of 23 Aspergillus species from section Flavi.</title>
        <authorList>
            <consortium name="DOE Joint Genome Institute"/>
            <person name="Kjaerbolling I."/>
            <person name="Vesth T.C."/>
            <person name="Frisvad J.C."/>
            <person name="Nybo J.L."/>
            <person name="Theobald S."/>
            <person name="Kildgaard S."/>
            <person name="Petersen T.I."/>
            <person name="Kuo A."/>
            <person name="Sato A."/>
            <person name="Lyhne E.K."/>
            <person name="Kogle M.E."/>
            <person name="Wiebenga A."/>
            <person name="Kun R.S."/>
            <person name="Lubbers R.J."/>
            <person name="Makela M.R."/>
            <person name="Barry K."/>
            <person name="Chovatia M."/>
            <person name="Clum A."/>
            <person name="Daum C."/>
            <person name="Haridas S."/>
            <person name="He G."/>
            <person name="LaButti K."/>
            <person name="Lipzen A."/>
            <person name="Mondo S."/>
            <person name="Pangilinan J."/>
            <person name="Riley R."/>
            <person name="Salamov A."/>
            <person name="Simmons B.A."/>
            <person name="Magnuson J.K."/>
            <person name="Henrissat B."/>
            <person name="Mortensen U.H."/>
            <person name="Larsen T.O."/>
            <person name="De vries R.P."/>
            <person name="Grigoriev I.V."/>
            <person name="Machida M."/>
            <person name="Baker S.E."/>
            <person name="Andersen M.R."/>
        </authorList>
    </citation>
    <scope>NUCLEOTIDE SEQUENCE [LARGE SCALE GENOMIC DNA]</scope>
    <source>
        <strain evidence="2 3">CBS 126849</strain>
    </source>
</reference>
<keyword evidence="3" id="KW-1185">Reference proteome</keyword>
<dbReference type="AlphaFoldDB" id="A0A5N6F6U2"/>
<proteinExistence type="predicted"/>
<name>A0A5N6F6U2_9EURO</name>
<sequence length="70" mass="7908">MASPDWVQFPLLLILPSLSTAAQSTPQGPILRRSGSLRTPTLHNRNRFARDCKVIYRSLNHVYLDRGSNC</sequence>
<dbReference type="EMBL" id="ML733397">
    <property type="protein sequence ID" value="KAB8224773.1"/>
    <property type="molecule type" value="Genomic_DNA"/>
</dbReference>
<dbReference type="Proteomes" id="UP000326799">
    <property type="component" value="Unassembled WGS sequence"/>
</dbReference>
<evidence type="ECO:0000256" key="1">
    <source>
        <dbReference type="SAM" id="SignalP"/>
    </source>
</evidence>